<evidence type="ECO:0000259" key="12">
    <source>
        <dbReference type="PROSITE" id="PS51910"/>
    </source>
</evidence>
<evidence type="ECO:0000313" key="13">
    <source>
        <dbReference type="EMBL" id="BCR84633.1"/>
    </source>
</evidence>
<evidence type="ECO:0000256" key="7">
    <source>
        <dbReference type="ARBA" id="ARBA00023026"/>
    </source>
</evidence>
<organism evidence="13 14">
    <name type="scientific">Aspergillus chevalieri</name>
    <name type="common">Eurotium chevalieri</name>
    <dbReference type="NCBI Taxonomy" id="182096"/>
    <lineage>
        <taxon>Eukaryota</taxon>
        <taxon>Fungi</taxon>
        <taxon>Dikarya</taxon>
        <taxon>Ascomycota</taxon>
        <taxon>Pezizomycotina</taxon>
        <taxon>Eurotiomycetes</taxon>
        <taxon>Eurotiomycetidae</taxon>
        <taxon>Eurotiales</taxon>
        <taxon>Aspergillaceae</taxon>
        <taxon>Aspergillus</taxon>
        <taxon>Aspergillus subgen. Aspergillus</taxon>
    </lineage>
</organism>
<evidence type="ECO:0000256" key="3">
    <source>
        <dbReference type="ARBA" id="ARBA00012729"/>
    </source>
</evidence>
<dbReference type="InterPro" id="IPR001579">
    <property type="entry name" value="Glyco_hydro_18_chit_AS"/>
</dbReference>
<dbReference type="GO" id="GO:0008061">
    <property type="term" value="F:chitin binding"/>
    <property type="evidence" value="ECO:0007669"/>
    <property type="project" value="UniProtKB-KW"/>
</dbReference>
<dbReference type="KEGG" id="ache:ACHE_20091A"/>
<dbReference type="SUPFAM" id="SSF51445">
    <property type="entry name" value="(Trans)glycosidases"/>
    <property type="match status" value="1"/>
</dbReference>
<keyword evidence="4" id="KW-0147">Chitin-binding</keyword>
<dbReference type="Gene3D" id="3.20.20.80">
    <property type="entry name" value="Glycosidases"/>
    <property type="match status" value="1"/>
</dbReference>
<dbReference type="EMBL" id="AP024417">
    <property type="protein sequence ID" value="BCR84633.1"/>
    <property type="molecule type" value="Genomic_DNA"/>
</dbReference>
<dbReference type="PROSITE" id="PS51910">
    <property type="entry name" value="GH18_2"/>
    <property type="match status" value="1"/>
</dbReference>
<dbReference type="GO" id="GO:0008843">
    <property type="term" value="F:endochitinase activity"/>
    <property type="evidence" value="ECO:0007669"/>
    <property type="project" value="UniProtKB-EC"/>
</dbReference>
<dbReference type="InterPro" id="IPR001223">
    <property type="entry name" value="Glyco_hydro18_cat"/>
</dbReference>
<evidence type="ECO:0000256" key="1">
    <source>
        <dbReference type="ARBA" id="ARBA00000822"/>
    </source>
</evidence>
<keyword evidence="9 11" id="KW-0326">Glycosidase</keyword>
<protein>
    <recommendedName>
        <fullName evidence="3">chitinase</fullName>
        <ecNumber evidence="3">3.2.1.14</ecNumber>
    </recommendedName>
</protein>
<evidence type="ECO:0000313" key="14">
    <source>
        <dbReference type="Proteomes" id="UP000637239"/>
    </source>
</evidence>
<comment type="catalytic activity">
    <reaction evidence="1">
        <text>Random endo-hydrolysis of N-acetyl-beta-D-glucosaminide (1-&gt;4)-beta-linkages in chitin and chitodextrins.</text>
        <dbReference type="EC" id="3.2.1.14"/>
    </reaction>
</comment>
<dbReference type="PANTHER" id="PTHR47700:SF2">
    <property type="entry name" value="CHITINASE"/>
    <property type="match status" value="1"/>
</dbReference>
<dbReference type="InterPro" id="IPR029070">
    <property type="entry name" value="Chitinase_insertion_sf"/>
</dbReference>
<evidence type="ECO:0000256" key="11">
    <source>
        <dbReference type="RuleBase" id="RU000489"/>
    </source>
</evidence>
<proteinExistence type="inferred from homology"/>
<evidence type="ECO:0000256" key="10">
    <source>
        <dbReference type="ARBA" id="ARBA00023326"/>
    </source>
</evidence>
<sequence length="537" mass="59832">MRIPSFGGWSFSTSLDSYSIFREGVTDANRLAFTQYVVAFVDRYNLDGVDFDWEYPGAPDIPGIPAGSETDGPNYFSFFKTLRSLLPSNKSISMAAPASYWYLKGFPIAEMADVLNYIVFMAYDFHGQWDWDNSFVGPGCENGNCLRSHVNLTETEYALAMITKAGVPANKVVAGIASYGRSFGMEDPSCTGPNCLFTGPNSTATPGDCTDTAGYISQAELSQYSSGSSLNRRDATLWYDNESDSDMMTYEDGTWVAYMPQNTKASRINRYASYGLAGVVEWALDLTQFILSATDEAATMDINEAEGTFADALALSDYDTSDEKVAITSGWQQSWKIMNHIYTVVKNGIDFNEAAAVEFLGSPAFNQDEQSDFNAVFKQLSTIQPGWGGWFAWQLAVRCDDFKYMCPCNIDTGVIAYTVQNDPKYQNHQPVSARDNYYPNQGVTWFHELLHVDWESLNGVPHISDIKIGFEIKGVMKWFEAYCPKLTKGLARVGGATGFWTLQNADSLSFARWPNTSRNAWATSIPISRWRLRRLVA</sequence>
<dbReference type="SMART" id="SM00636">
    <property type="entry name" value="Glyco_18"/>
    <property type="match status" value="1"/>
</dbReference>
<feature type="domain" description="GH18" evidence="12">
    <location>
        <begin position="1"/>
        <end position="297"/>
    </location>
</feature>
<dbReference type="Gene3D" id="3.10.50.10">
    <property type="match status" value="1"/>
</dbReference>
<reference evidence="13" key="1">
    <citation type="submission" date="2021-01" db="EMBL/GenBank/DDBJ databases">
        <authorList>
            <consortium name="Aspergillus chevalieri M1 genome sequencing consortium"/>
            <person name="Kazuki M."/>
            <person name="Futagami T."/>
        </authorList>
    </citation>
    <scope>NUCLEOTIDE SEQUENCE</scope>
    <source>
        <strain evidence="13">M1</strain>
    </source>
</reference>
<comment type="similarity">
    <text evidence="2">Belongs to the glycosyl hydrolase 18 family. Chitinase class V subfamily.</text>
</comment>
<dbReference type="RefSeq" id="XP_043133155.1">
    <property type="nucleotide sequence ID" value="XM_043284355.1"/>
</dbReference>
<dbReference type="EC" id="3.2.1.14" evidence="3"/>
<name>A0A7R7ZJR4_ASPCH</name>
<dbReference type="GO" id="GO:0000272">
    <property type="term" value="P:polysaccharide catabolic process"/>
    <property type="evidence" value="ECO:0007669"/>
    <property type="project" value="UniProtKB-KW"/>
</dbReference>
<dbReference type="InterPro" id="IPR017853">
    <property type="entry name" value="GH"/>
</dbReference>
<keyword evidence="6" id="KW-0146">Chitin degradation</keyword>
<dbReference type="PANTHER" id="PTHR47700">
    <property type="entry name" value="V CHITINASE, PUTATIVE (AFU_ORTHOLOGUE AFUA_6G13720)-RELATED"/>
    <property type="match status" value="1"/>
</dbReference>
<keyword evidence="14" id="KW-1185">Reference proteome</keyword>
<dbReference type="GeneID" id="66978992"/>
<dbReference type="PROSITE" id="PS01095">
    <property type="entry name" value="GH18_1"/>
    <property type="match status" value="1"/>
</dbReference>
<dbReference type="Pfam" id="PF00704">
    <property type="entry name" value="Glyco_hydro_18"/>
    <property type="match status" value="1"/>
</dbReference>
<gene>
    <name evidence="13" type="ORF">ACHE_20091A</name>
</gene>
<evidence type="ECO:0000256" key="9">
    <source>
        <dbReference type="ARBA" id="ARBA00023295"/>
    </source>
</evidence>
<keyword evidence="10" id="KW-0624">Polysaccharide degradation</keyword>
<accession>A0A7R7ZJR4</accession>
<keyword evidence="5 11" id="KW-0378">Hydrolase</keyword>
<evidence type="ECO:0000256" key="2">
    <source>
        <dbReference type="ARBA" id="ARBA00008682"/>
    </source>
</evidence>
<reference evidence="13" key="2">
    <citation type="submission" date="2021-02" db="EMBL/GenBank/DDBJ databases">
        <title>Aspergillus chevalieri M1 genome sequence.</title>
        <authorList>
            <person name="Kadooka C."/>
            <person name="Mori K."/>
            <person name="Futagami T."/>
        </authorList>
    </citation>
    <scope>NUCLEOTIDE SEQUENCE</scope>
    <source>
        <strain evidence="13">M1</strain>
    </source>
</reference>
<evidence type="ECO:0000256" key="6">
    <source>
        <dbReference type="ARBA" id="ARBA00023024"/>
    </source>
</evidence>
<dbReference type="AlphaFoldDB" id="A0A7R7ZJR4"/>
<dbReference type="GO" id="GO:0006032">
    <property type="term" value="P:chitin catabolic process"/>
    <property type="evidence" value="ECO:0007669"/>
    <property type="project" value="UniProtKB-KW"/>
</dbReference>
<evidence type="ECO:0000256" key="5">
    <source>
        <dbReference type="ARBA" id="ARBA00022801"/>
    </source>
</evidence>
<dbReference type="Proteomes" id="UP000637239">
    <property type="component" value="Chromosome 2"/>
</dbReference>
<keyword evidence="7" id="KW-0843">Virulence</keyword>
<dbReference type="InterPro" id="IPR053214">
    <property type="entry name" value="LysM12-like"/>
</dbReference>
<dbReference type="SUPFAM" id="SSF54556">
    <property type="entry name" value="Chitinase insertion domain"/>
    <property type="match status" value="1"/>
</dbReference>
<dbReference type="InterPro" id="IPR011583">
    <property type="entry name" value="Chitinase_II/V-like_cat"/>
</dbReference>
<keyword evidence="8" id="KW-0119">Carbohydrate metabolism</keyword>
<evidence type="ECO:0000256" key="8">
    <source>
        <dbReference type="ARBA" id="ARBA00023277"/>
    </source>
</evidence>
<evidence type="ECO:0000256" key="4">
    <source>
        <dbReference type="ARBA" id="ARBA00022669"/>
    </source>
</evidence>